<evidence type="ECO:0000313" key="5">
    <source>
        <dbReference type="EMBL" id="CAK9074211.1"/>
    </source>
</evidence>
<keyword evidence="2 3" id="KW-0040">ANK repeat</keyword>
<evidence type="ECO:0000313" key="6">
    <source>
        <dbReference type="Proteomes" id="UP001642484"/>
    </source>
</evidence>
<sequence>MSMLKWSGDYSLPRLRAKLATTGAGTSSSPESDYAEVYRPDLGLSTILKKESPEFFSAVAETGGVEAFARSSGYRGFRKGKVVAPPGVLSKSSSLTATQTVNLTMKKSPSMGGNKLGEGAQQSMTRALSVPMLGSRALERQPGNAHALPPTWHVKSSSSLPGSIKAASPDDPKEKQVEAACKKLWTAVHGSENLIQTTCEALRKEQYPTNQAYLAALNKSLANFPGMLRAIKSGAKIDWHNPEWDGATLLLRAARTGSKDLAQFCLSQSANIQEKDFSGRGVLHWAALSGNNFLVQYLLTSYPELDLALADHSGDCALHLAAYAGHLGVVRQLVLAGAKETVVNSGGFTPAQLAESKRMWHVSKFLRENQSGEAVKDRLSHILRYVDDSPHGSEDNVAVAKNRGEYKVQAKSGLARQRSIRSGSLRANSKDSTSRRQEEERLLKTAQELESKELAQTLRLQQSTGRSFLQEITIGYTPTPRGPMEHQRPHRFQDIGYNELPGAFKSKAQQCLAKIAASKRACRGFMEYEHDSLQRSEFGKGTLEENARRSAKAALWSRGIHVADPEGTMKRMFQKFIGDKLEQRQKQDTSAKLADADSGSSSSSSSSKKKKKIKKARKAKIKKKDKKKHGKEKKAKSEMLVRLKRERKEADREASLDPKFTKIIDRVSSFLHVLFQKNVLQRIPYLLRLSKVKDKGRG</sequence>
<reference evidence="5 6" key="1">
    <citation type="submission" date="2024-02" db="EMBL/GenBank/DDBJ databases">
        <authorList>
            <person name="Chen Y."/>
            <person name="Shah S."/>
            <person name="Dougan E. K."/>
            <person name="Thang M."/>
            <person name="Chan C."/>
        </authorList>
    </citation>
    <scope>NUCLEOTIDE SEQUENCE [LARGE SCALE GENOMIC DNA]</scope>
</reference>
<dbReference type="InterPro" id="IPR036770">
    <property type="entry name" value="Ankyrin_rpt-contain_sf"/>
</dbReference>
<gene>
    <name evidence="5" type="ORF">CCMP2556_LOCUS36566</name>
</gene>
<dbReference type="PROSITE" id="PS50088">
    <property type="entry name" value="ANK_REPEAT"/>
    <property type="match status" value="1"/>
</dbReference>
<dbReference type="EMBL" id="CAXAMN010022984">
    <property type="protein sequence ID" value="CAK9074211.1"/>
    <property type="molecule type" value="Genomic_DNA"/>
</dbReference>
<dbReference type="PANTHER" id="PTHR24173">
    <property type="entry name" value="ANKYRIN REPEAT CONTAINING"/>
    <property type="match status" value="1"/>
</dbReference>
<feature type="compositionally biased region" description="Basic residues" evidence="4">
    <location>
        <begin position="607"/>
        <end position="634"/>
    </location>
</feature>
<dbReference type="PANTHER" id="PTHR24173:SF74">
    <property type="entry name" value="ANKYRIN REPEAT DOMAIN-CONTAINING PROTEIN 16"/>
    <property type="match status" value="1"/>
</dbReference>
<dbReference type="Gene3D" id="1.25.40.20">
    <property type="entry name" value="Ankyrin repeat-containing domain"/>
    <property type="match status" value="1"/>
</dbReference>
<feature type="compositionally biased region" description="Low complexity" evidence="4">
    <location>
        <begin position="590"/>
        <end position="606"/>
    </location>
</feature>
<feature type="region of interest" description="Disordered" evidence="4">
    <location>
        <begin position="408"/>
        <end position="438"/>
    </location>
</feature>
<feature type="repeat" description="ANK" evidence="3">
    <location>
        <begin position="313"/>
        <end position="345"/>
    </location>
</feature>
<evidence type="ECO:0000256" key="2">
    <source>
        <dbReference type="ARBA" id="ARBA00023043"/>
    </source>
</evidence>
<evidence type="ECO:0000256" key="3">
    <source>
        <dbReference type="PROSITE-ProRule" id="PRU00023"/>
    </source>
</evidence>
<dbReference type="SMART" id="SM00248">
    <property type="entry name" value="ANK"/>
    <property type="match status" value="3"/>
</dbReference>
<dbReference type="PROSITE" id="PS50297">
    <property type="entry name" value="ANK_REP_REGION"/>
    <property type="match status" value="1"/>
</dbReference>
<feature type="region of interest" description="Disordered" evidence="4">
    <location>
        <begin position="142"/>
        <end position="172"/>
    </location>
</feature>
<comment type="caution">
    <text evidence="5">The sequence shown here is derived from an EMBL/GenBank/DDBJ whole genome shotgun (WGS) entry which is preliminary data.</text>
</comment>
<dbReference type="Pfam" id="PF00023">
    <property type="entry name" value="Ank"/>
    <property type="match status" value="1"/>
</dbReference>
<feature type="compositionally biased region" description="Basic and acidic residues" evidence="4">
    <location>
        <begin position="428"/>
        <end position="438"/>
    </location>
</feature>
<evidence type="ECO:0000256" key="1">
    <source>
        <dbReference type="ARBA" id="ARBA00022737"/>
    </source>
</evidence>
<evidence type="ECO:0000256" key="4">
    <source>
        <dbReference type="SAM" id="MobiDB-lite"/>
    </source>
</evidence>
<keyword evidence="1" id="KW-0677">Repeat</keyword>
<keyword evidence="6" id="KW-1185">Reference proteome</keyword>
<dbReference type="Proteomes" id="UP001642484">
    <property type="component" value="Unassembled WGS sequence"/>
</dbReference>
<protein>
    <submittedName>
        <fullName evidence="5">Uncharacterized protein</fullName>
    </submittedName>
</protein>
<dbReference type="InterPro" id="IPR002110">
    <property type="entry name" value="Ankyrin_rpt"/>
</dbReference>
<name>A0ABP0PEX8_9DINO</name>
<proteinExistence type="predicted"/>
<dbReference type="Pfam" id="PF12796">
    <property type="entry name" value="Ank_2"/>
    <property type="match status" value="1"/>
</dbReference>
<accession>A0ABP0PEX8</accession>
<dbReference type="SUPFAM" id="SSF48403">
    <property type="entry name" value="Ankyrin repeat"/>
    <property type="match status" value="1"/>
</dbReference>
<feature type="region of interest" description="Disordered" evidence="4">
    <location>
        <begin position="584"/>
        <end position="640"/>
    </location>
</feature>
<organism evidence="5 6">
    <name type="scientific">Durusdinium trenchii</name>
    <dbReference type="NCBI Taxonomy" id="1381693"/>
    <lineage>
        <taxon>Eukaryota</taxon>
        <taxon>Sar</taxon>
        <taxon>Alveolata</taxon>
        <taxon>Dinophyceae</taxon>
        <taxon>Suessiales</taxon>
        <taxon>Symbiodiniaceae</taxon>
        <taxon>Durusdinium</taxon>
    </lineage>
</organism>